<dbReference type="Gene3D" id="1.10.510.10">
    <property type="entry name" value="Transferase(Phosphotransferase) domain 1"/>
    <property type="match status" value="1"/>
</dbReference>
<proteinExistence type="predicted"/>
<dbReference type="Proteomes" id="UP000663868">
    <property type="component" value="Unassembled WGS sequence"/>
</dbReference>
<dbReference type="AlphaFoldDB" id="A0A815TMK4"/>
<dbReference type="Proteomes" id="UP000663860">
    <property type="component" value="Unassembled WGS sequence"/>
</dbReference>
<dbReference type="InterPro" id="IPR011009">
    <property type="entry name" value="Kinase-like_dom_sf"/>
</dbReference>
<dbReference type="InterPro" id="IPR000719">
    <property type="entry name" value="Prot_kinase_dom"/>
</dbReference>
<protein>
    <recommendedName>
        <fullName evidence="1">Protein kinase domain-containing protein</fullName>
    </recommendedName>
</protein>
<evidence type="ECO:0000313" key="2">
    <source>
        <dbReference type="EMBL" id="CAF1508110.1"/>
    </source>
</evidence>
<name>A0A815TMK4_9BILA</name>
<dbReference type="GO" id="GO:0005524">
    <property type="term" value="F:ATP binding"/>
    <property type="evidence" value="ECO:0007669"/>
    <property type="project" value="InterPro"/>
</dbReference>
<accession>A0A815TMK4</accession>
<gene>
    <name evidence="2" type="ORF">IZO911_LOCUS45323</name>
    <name evidence="3" type="ORF">KXQ929_LOCUS46847</name>
</gene>
<dbReference type="PROSITE" id="PS50011">
    <property type="entry name" value="PROTEIN_KINASE_DOM"/>
    <property type="match status" value="1"/>
</dbReference>
<evidence type="ECO:0000259" key="1">
    <source>
        <dbReference type="PROSITE" id="PS50011"/>
    </source>
</evidence>
<reference evidence="2" key="1">
    <citation type="submission" date="2021-02" db="EMBL/GenBank/DDBJ databases">
        <authorList>
            <person name="Nowell W R."/>
        </authorList>
    </citation>
    <scope>NUCLEOTIDE SEQUENCE</scope>
</reference>
<dbReference type="EMBL" id="CAJOBB010016166">
    <property type="protein sequence ID" value="CAF4325115.1"/>
    <property type="molecule type" value="Genomic_DNA"/>
</dbReference>
<dbReference type="SUPFAM" id="SSF56112">
    <property type="entry name" value="Protein kinase-like (PK-like)"/>
    <property type="match status" value="1"/>
</dbReference>
<feature type="domain" description="Protein kinase" evidence="1">
    <location>
        <begin position="1"/>
        <end position="36"/>
    </location>
</feature>
<dbReference type="GO" id="GO:0004672">
    <property type="term" value="F:protein kinase activity"/>
    <property type="evidence" value="ECO:0007669"/>
    <property type="project" value="InterPro"/>
</dbReference>
<evidence type="ECO:0000313" key="4">
    <source>
        <dbReference type="Proteomes" id="UP000663860"/>
    </source>
</evidence>
<organism evidence="2 4">
    <name type="scientific">Adineta steineri</name>
    <dbReference type="NCBI Taxonomy" id="433720"/>
    <lineage>
        <taxon>Eukaryota</taxon>
        <taxon>Metazoa</taxon>
        <taxon>Spiralia</taxon>
        <taxon>Gnathifera</taxon>
        <taxon>Rotifera</taxon>
        <taxon>Eurotatoria</taxon>
        <taxon>Bdelloidea</taxon>
        <taxon>Adinetida</taxon>
        <taxon>Adinetidae</taxon>
        <taxon>Adineta</taxon>
    </lineage>
</organism>
<feature type="non-terminal residue" evidence="2">
    <location>
        <position position="1"/>
    </location>
</feature>
<evidence type="ECO:0000313" key="3">
    <source>
        <dbReference type="EMBL" id="CAF4325115.1"/>
    </source>
</evidence>
<comment type="caution">
    <text evidence="2">The sequence shown here is derived from an EMBL/GenBank/DDBJ whole genome shotgun (WGS) entry which is preliminary data.</text>
</comment>
<sequence>CIRWYRASELMACDGTYTTAMDMWLVGCILGELIFG</sequence>
<dbReference type="EMBL" id="CAJNOE010004021">
    <property type="protein sequence ID" value="CAF1508110.1"/>
    <property type="molecule type" value="Genomic_DNA"/>
</dbReference>